<proteinExistence type="predicted"/>
<feature type="compositionally biased region" description="Polar residues" evidence="1">
    <location>
        <begin position="107"/>
        <end position="119"/>
    </location>
</feature>
<organism evidence="2 3">
    <name type="scientific">Limosa lapponica baueri</name>
    <dbReference type="NCBI Taxonomy" id="1758121"/>
    <lineage>
        <taxon>Eukaryota</taxon>
        <taxon>Metazoa</taxon>
        <taxon>Chordata</taxon>
        <taxon>Craniata</taxon>
        <taxon>Vertebrata</taxon>
        <taxon>Euteleostomi</taxon>
        <taxon>Archelosauria</taxon>
        <taxon>Archosauria</taxon>
        <taxon>Dinosauria</taxon>
        <taxon>Saurischia</taxon>
        <taxon>Theropoda</taxon>
        <taxon>Coelurosauria</taxon>
        <taxon>Aves</taxon>
        <taxon>Neognathae</taxon>
        <taxon>Neoaves</taxon>
        <taxon>Charadriiformes</taxon>
        <taxon>Scolopacidae</taxon>
        <taxon>Limosa</taxon>
    </lineage>
</organism>
<dbReference type="Proteomes" id="UP000233556">
    <property type="component" value="Unassembled WGS sequence"/>
</dbReference>
<sequence>MVITTNQAPKKRLGHSYSLDLQQEADGHSFTMGCNISNRVADAQPSSEELQNNQEAESQTKNDSIAGTEAVPSKDGAAWPIGTSKDGEKLENETSEADSPEELPGRFTSSQKSSNAQSTDALLASEFISKSWPLQKTERQKPSDILEELRMQGIIKSQSTIARTGEVYENKRDALEKTQKKPPARLEKIHFGNKQVGDFTVKDTKTSAEAKIQVI</sequence>
<reference evidence="3" key="1">
    <citation type="submission" date="2017-11" db="EMBL/GenBank/DDBJ databases">
        <authorList>
            <person name="Lima N.C."/>
            <person name="Parody-Merino A.M."/>
            <person name="Battley P.F."/>
            <person name="Fidler A.E."/>
            <person name="Prosdocimi F."/>
        </authorList>
    </citation>
    <scope>NUCLEOTIDE SEQUENCE [LARGE SCALE GENOMIC DNA]</scope>
</reference>
<reference evidence="3" key="2">
    <citation type="submission" date="2017-12" db="EMBL/GenBank/DDBJ databases">
        <title>Genome sequence of the Bar-tailed Godwit (Limosa lapponica baueri).</title>
        <authorList>
            <person name="Lima N.C.B."/>
            <person name="Parody-Merino A.M."/>
            <person name="Battley P.F."/>
            <person name="Fidler A.E."/>
            <person name="Prosdocimi F."/>
        </authorList>
    </citation>
    <scope>NUCLEOTIDE SEQUENCE [LARGE SCALE GENOMIC DNA]</scope>
</reference>
<gene>
    <name evidence="2" type="ORF">llap_12086</name>
</gene>
<feature type="region of interest" description="Disordered" evidence="1">
    <location>
        <begin position="29"/>
        <end position="119"/>
    </location>
</feature>
<evidence type="ECO:0000313" key="3">
    <source>
        <dbReference type="Proteomes" id="UP000233556"/>
    </source>
</evidence>
<dbReference type="EMBL" id="KZ507065">
    <property type="protein sequence ID" value="PKU37606.1"/>
    <property type="molecule type" value="Genomic_DNA"/>
</dbReference>
<name>A0A2I0TUX6_LIMLA</name>
<protein>
    <submittedName>
        <fullName evidence="2">Stathmin domain-containing protein 1</fullName>
    </submittedName>
</protein>
<dbReference type="OrthoDB" id="9940536at2759"/>
<accession>A0A2I0TUX6</accession>
<evidence type="ECO:0000313" key="2">
    <source>
        <dbReference type="EMBL" id="PKU37606.1"/>
    </source>
</evidence>
<feature type="compositionally biased region" description="Polar residues" evidence="1">
    <location>
        <begin position="32"/>
        <end position="65"/>
    </location>
</feature>
<evidence type="ECO:0000256" key="1">
    <source>
        <dbReference type="SAM" id="MobiDB-lite"/>
    </source>
</evidence>
<dbReference type="AlphaFoldDB" id="A0A2I0TUX6"/>
<keyword evidence="3" id="KW-1185">Reference proteome</keyword>